<dbReference type="EMBL" id="JACBZS010000001">
    <property type="protein sequence ID" value="NYI72562.1"/>
    <property type="molecule type" value="Genomic_DNA"/>
</dbReference>
<evidence type="ECO:0000256" key="1">
    <source>
        <dbReference type="SAM" id="MobiDB-lite"/>
    </source>
</evidence>
<reference evidence="2 3" key="1">
    <citation type="submission" date="2020-07" db="EMBL/GenBank/DDBJ databases">
        <title>Sequencing the genomes of 1000 actinobacteria strains.</title>
        <authorList>
            <person name="Klenk H.-P."/>
        </authorList>
    </citation>
    <scope>NUCLEOTIDE SEQUENCE [LARGE SCALE GENOMIC DNA]</scope>
    <source>
        <strain evidence="2 3">DSM 103164</strain>
    </source>
</reference>
<evidence type="ECO:0000313" key="3">
    <source>
        <dbReference type="Proteomes" id="UP000527616"/>
    </source>
</evidence>
<comment type="caution">
    <text evidence="2">The sequence shown here is derived from an EMBL/GenBank/DDBJ whole genome shotgun (WGS) entry which is preliminary data.</text>
</comment>
<sequence>MIFGRKKRREEAEEVADDESVTTEAEGDDVDQRDDTDTDTDADTEADDTDADDTDADDTEADDTEADDTEADESEADPDEEPVDREHDEDEWATLDRGEFRDEGPFDITEVDLEDDEVSRLDLGSLIITPFEGAELRLNVVEGTRRIVSAMLVSGNSALDLTVFAAPRSGGLWADTRTQLIAETEQAGGQVTLVEGPFGTEVRRLMPAKGPDGQDAVQPTRTWMAQGPRWALRGVLYGEAALSEALEEDPVLPFYDAFRDVVVRRGDGPQRSGEVLLMTIPEGMGPPADQPAG</sequence>
<keyword evidence="3" id="KW-1185">Reference proteome</keyword>
<protein>
    <recommendedName>
        <fullName evidence="4">DUF3710 domain-containing protein</fullName>
    </recommendedName>
</protein>
<accession>A0A7Z0IMG1</accession>
<proteinExistence type="predicted"/>
<dbReference type="InterPro" id="IPR022183">
    <property type="entry name" value="DUF3710"/>
</dbReference>
<dbReference type="AlphaFoldDB" id="A0A7Z0IMG1"/>
<evidence type="ECO:0000313" key="2">
    <source>
        <dbReference type="EMBL" id="NYI72562.1"/>
    </source>
</evidence>
<dbReference type="Pfam" id="PF12502">
    <property type="entry name" value="DUF3710"/>
    <property type="match status" value="1"/>
</dbReference>
<evidence type="ECO:0008006" key="4">
    <source>
        <dbReference type="Google" id="ProtNLM"/>
    </source>
</evidence>
<name>A0A7Z0IMG1_9ACTN</name>
<feature type="compositionally biased region" description="Basic and acidic residues" evidence="1">
    <location>
        <begin position="94"/>
        <end position="104"/>
    </location>
</feature>
<feature type="region of interest" description="Disordered" evidence="1">
    <location>
        <begin position="1"/>
        <end position="106"/>
    </location>
</feature>
<dbReference type="RefSeq" id="WP_179446211.1">
    <property type="nucleotide sequence ID" value="NZ_JACBZS010000001.1"/>
</dbReference>
<feature type="compositionally biased region" description="Acidic residues" evidence="1">
    <location>
        <begin position="12"/>
        <end position="93"/>
    </location>
</feature>
<organism evidence="2 3">
    <name type="scientific">Naumannella cuiyingiana</name>
    <dbReference type="NCBI Taxonomy" id="1347891"/>
    <lineage>
        <taxon>Bacteria</taxon>
        <taxon>Bacillati</taxon>
        <taxon>Actinomycetota</taxon>
        <taxon>Actinomycetes</taxon>
        <taxon>Propionibacteriales</taxon>
        <taxon>Propionibacteriaceae</taxon>
        <taxon>Naumannella</taxon>
    </lineage>
</organism>
<dbReference type="Proteomes" id="UP000527616">
    <property type="component" value="Unassembled WGS sequence"/>
</dbReference>
<gene>
    <name evidence="2" type="ORF">GGQ54_003122</name>
</gene>